<dbReference type="AlphaFoldDB" id="A0A1E5UPU8"/>
<evidence type="ECO:0000256" key="1">
    <source>
        <dbReference type="ARBA" id="ARBA00003130"/>
    </source>
</evidence>
<comment type="caution">
    <text evidence="6">The sequence shown here is derived from an EMBL/GenBank/DDBJ whole genome shotgun (WGS) entry which is preliminary data.</text>
</comment>
<evidence type="ECO:0000256" key="2">
    <source>
        <dbReference type="ARBA" id="ARBA00005422"/>
    </source>
</evidence>
<feature type="region of interest" description="Disordered" evidence="4">
    <location>
        <begin position="1"/>
        <end position="43"/>
    </location>
</feature>
<name>A0A1E5UPU8_9POAL</name>
<feature type="compositionally biased region" description="Basic and acidic residues" evidence="4">
    <location>
        <begin position="28"/>
        <end position="38"/>
    </location>
</feature>
<dbReference type="GO" id="GO:0003743">
    <property type="term" value="F:translation initiation factor activity"/>
    <property type="evidence" value="ECO:0007669"/>
    <property type="project" value="InterPro"/>
</dbReference>
<evidence type="ECO:0000313" key="6">
    <source>
        <dbReference type="EMBL" id="OEL14891.1"/>
    </source>
</evidence>
<evidence type="ECO:0000256" key="3">
    <source>
        <dbReference type="ARBA" id="ARBA00022917"/>
    </source>
</evidence>
<dbReference type="Pfam" id="PF01253">
    <property type="entry name" value="SUI1"/>
    <property type="match status" value="1"/>
</dbReference>
<dbReference type="EMBL" id="LWDX02068683">
    <property type="protein sequence ID" value="OEL14891.1"/>
    <property type="molecule type" value="Genomic_DNA"/>
</dbReference>
<gene>
    <name evidence="6" type="ORF">BAE44_0024090</name>
</gene>
<accession>A0A1E5UPU8</accession>
<organism evidence="6 7">
    <name type="scientific">Dichanthelium oligosanthes</name>
    <dbReference type="NCBI Taxonomy" id="888268"/>
    <lineage>
        <taxon>Eukaryota</taxon>
        <taxon>Viridiplantae</taxon>
        <taxon>Streptophyta</taxon>
        <taxon>Embryophyta</taxon>
        <taxon>Tracheophyta</taxon>
        <taxon>Spermatophyta</taxon>
        <taxon>Magnoliopsida</taxon>
        <taxon>Liliopsida</taxon>
        <taxon>Poales</taxon>
        <taxon>Poaceae</taxon>
        <taxon>PACMAD clade</taxon>
        <taxon>Panicoideae</taxon>
        <taxon>Panicodae</taxon>
        <taxon>Paniceae</taxon>
        <taxon>Dichantheliinae</taxon>
        <taxon>Dichanthelium</taxon>
    </lineage>
</organism>
<dbReference type="Proteomes" id="UP000095767">
    <property type="component" value="Unassembled WGS sequence"/>
</dbReference>
<comment type="similarity">
    <text evidence="2">Belongs to the SUI1 family.</text>
</comment>
<evidence type="ECO:0000313" key="7">
    <source>
        <dbReference type="Proteomes" id="UP000095767"/>
    </source>
</evidence>
<keyword evidence="7" id="KW-1185">Reference proteome</keyword>
<proteinExistence type="inferred from homology"/>
<dbReference type="InterPro" id="IPR001950">
    <property type="entry name" value="SUI1"/>
</dbReference>
<feature type="domain" description="SUI1" evidence="5">
    <location>
        <begin position="84"/>
        <end position="154"/>
    </location>
</feature>
<evidence type="ECO:0000256" key="4">
    <source>
        <dbReference type="SAM" id="MobiDB-lite"/>
    </source>
</evidence>
<dbReference type="InterPro" id="IPR036877">
    <property type="entry name" value="SUI1_dom_sf"/>
</dbReference>
<reference evidence="6 7" key="1">
    <citation type="submission" date="2016-09" db="EMBL/GenBank/DDBJ databases">
        <title>The draft genome of Dichanthelium oligosanthes: A C3 panicoid grass species.</title>
        <authorList>
            <person name="Studer A.J."/>
            <person name="Schnable J.C."/>
            <person name="Brutnell T.P."/>
        </authorList>
    </citation>
    <scope>NUCLEOTIDE SEQUENCE [LARGE SCALE GENOMIC DNA]</scope>
    <source>
        <strain evidence="7">cv. Kellogg 1175</strain>
        <tissue evidence="6">Leaf</tissue>
    </source>
</reference>
<dbReference type="PROSITE" id="PS50296">
    <property type="entry name" value="SUI1"/>
    <property type="match status" value="1"/>
</dbReference>
<evidence type="ECO:0000259" key="5">
    <source>
        <dbReference type="PROSITE" id="PS50296"/>
    </source>
</evidence>
<dbReference type="CDD" id="cd11566">
    <property type="entry name" value="eIF1_SUI1"/>
    <property type="match status" value="1"/>
</dbReference>
<dbReference type="Gene3D" id="3.30.780.10">
    <property type="entry name" value="SUI1-like domain"/>
    <property type="match status" value="1"/>
</dbReference>
<dbReference type="OrthoDB" id="10248435at2759"/>
<dbReference type="PANTHER" id="PTHR10388">
    <property type="entry name" value="EUKARYOTIC TRANSLATION INITIATION FACTOR SUI1"/>
    <property type="match status" value="1"/>
</dbReference>
<protein>
    <submittedName>
        <fullName evidence="6">Protein translation factor SUI1-like protein</fullName>
    </submittedName>
</protein>
<comment type="function">
    <text evidence="1">Probably involved in translation.</text>
</comment>
<dbReference type="STRING" id="888268.A0A1E5UPU8"/>
<sequence length="185" mass="20017">MASGGKAAKGTAPSKDRYLLPAGKKHAKREDEKAKPEADDQFMPGAVAAGVGELLVTSFDPFADAECGDDEDDGTPATPRDDVVHLRTQQRNDRKGLTTVQGLRAAYNYAKILRDLKRELCCSGIVVQDEDHGNVVQLQGDHRKAVAACLVKADIVTKANVKIHGSNKITELVKKTKLKKRASVR</sequence>
<keyword evidence="3" id="KW-0648">Protein biosynthesis</keyword>
<dbReference type="SUPFAM" id="SSF55159">
    <property type="entry name" value="eIF1-like"/>
    <property type="match status" value="1"/>
</dbReference>
<dbReference type="InterPro" id="IPR005874">
    <property type="entry name" value="SUI1_euk"/>
</dbReference>